<feature type="region of interest" description="Disordered" evidence="3">
    <location>
        <begin position="126"/>
        <end position="157"/>
    </location>
</feature>
<evidence type="ECO:0000256" key="1">
    <source>
        <dbReference type="ARBA" id="ARBA00009550"/>
    </source>
</evidence>
<evidence type="ECO:0000313" key="4">
    <source>
        <dbReference type="EMBL" id="KAJ8399417.1"/>
    </source>
</evidence>
<dbReference type="EMBL" id="JAINUG010000083">
    <property type="protein sequence ID" value="KAJ8399417.1"/>
    <property type="molecule type" value="Genomic_DNA"/>
</dbReference>
<dbReference type="PANTHER" id="PTHR16127">
    <property type="entry name" value="TAXILIN"/>
    <property type="match status" value="1"/>
</dbReference>
<feature type="compositionally biased region" description="Basic and acidic residues" evidence="3">
    <location>
        <begin position="548"/>
        <end position="557"/>
    </location>
</feature>
<protein>
    <submittedName>
        <fullName evidence="4">Uncharacterized protein</fullName>
    </submittedName>
</protein>
<feature type="coiled-coil region" evidence="2">
    <location>
        <begin position="457"/>
        <end position="484"/>
    </location>
</feature>
<dbReference type="Proteomes" id="UP001221898">
    <property type="component" value="Unassembled WGS sequence"/>
</dbReference>
<feature type="region of interest" description="Disordered" evidence="3">
    <location>
        <begin position="598"/>
        <end position="669"/>
    </location>
</feature>
<organism evidence="4 5">
    <name type="scientific">Aldrovandia affinis</name>
    <dbReference type="NCBI Taxonomy" id="143900"/>
    <lineage>
        <taxon>Eukaryota</taxon>
        <taxon>Metazoa</taxon>
        <taxon>Chordata</taxon>
        <taxon>Craniata</taxon>
        <taxon>Vertebrata</taxon>
        <taxon>Euteleostomi</taxon>
        <taxon>Actinopterygii</taxon>
        <taxon>Neopterygii</taxon>
        <taxon>Teleostei</taxon>
        <taxon>Notacanthiformes</taxon>
        <taxon>Halosauridae</taxon>
        <taxon>Aldrovandia</taxon>
    </lineage>
</organism>
<accession>A0AAD7WJN7</accession>
<feature type="compositionally biased region" description="Polar residues" evidence="3">
    <location>
        <begin position="632"/>
        <end position="655"/>
    </location>
</feature>
<comment type="similarity">
    <text evidence="1">Belongs to the taxilin family.</text>
</comment>
<evidence type="ECO:0000313" key="5">
    <source>
        <dbReference type="Proteomes" id="UP001221898"/>
    </source>
</evidence>
<gene>
    <name evidence="4" type="ORF">AAFF_G00411290</name>
</gene>
<dbReference type="GO" id="GO:0019905">
    <property type="term" value="F:syntaxin binding"/>
    <property type="evidence" value="ECO:0007669"/>
    <property type="project" value="InterPro"/>
</dbReference>
<dbReference type="InterPro" id="IPR026183">
    <property type="entry name" value="Taxilin_fam"/>
</dbReference>
<keyword evidence="2" id="KW-0175">Coiled coil</keyword>
<feature type="region of interest" description="Disordered" evidence="3">
    <location>
        <begin position="175"/>
        <end position="207"/>
    </location>
</feature>
<keyword evidence="5" id="KW-1185">Reference proteome</keyword>
<name>A0AAD7WJN7_9TELE</name>
<proteinExistence type="inferred from homology"/>
<evidence type="ECO:0000256" key="3">
    <source>
        <dbReference type="SAM" id="MobiDB-lite"/>
    </source>
</evidence>
<feature type="region of interest" description="Disordered" evidence="3">
    <location>
        <begin position="533"/>
        <end position="568"/>
    </location>
</feature>
<comment type="caution">
    <text evidence="4">The sequence shown here is derived from an EMBL/GenBank/DDBJ whole genome shotgun (WGS) entry which is preliminary data.</text>
</comment>
<dbReference type="PANTHER" id="PTHR16127:SF15">
    <property type="entry name" value="TAXILIN BETA B"/>
    <property type="match status" value="1"/>
</dbReference>
<feature type="compositionally biased region" description="Basic and acidic residues" evidence="3">
    <location>
        <begin position="658"/>
        <end position="669"/>
    </location>
</feature>
<evidence type="ECO:0000256" key="2">
    <source>
        <dbReference type="SAM" id="Coils"/>
    </source>
</evidence>
<feature type="coiled-coil region" evidence="2">
    <location>
        <begin position="235"/>
        <end position="357"/>
    </location>
</feature>
<sequence>MPEDVTVDQVEDEFRMYQTTSFEDSILNKRTDEAWRDIGLLKRGGKEVFSNLSAVMLGILVVFHSNADCERVFSLVTKNKTQYRASLSTEMISALVTRKALGPHHPSRHSSPILFRSGLFPTSGPAMSVKMESHLGTSEAPSNQGGAPQGANMDPSEDFSRQLEDIISTYQMEPSLAESERAEEGLISSEQAGDASVAKDSSASKDQKLEKKMLKSLGKEAMLLMQSLTKLSSPEEKLEAIIRKHAELLEEHRAEQKQLKVLQKKLVQVMKEKDQLQGEHSRAVLARSKLEGLCRELQRHNKNLKEETLQRCREDDLKRKEITTHFQSTLTDIQAQIEEHSDRNTKLCKENSDLAEKLKGLISQYDKREANLEKVFKHRDLQQKLTETKLEQANMLLKDGEEKHKIEKEHLLKQVAEWKLQTKRMKEHECDMKAQLNLYSEKFDEFQGTVSKSNGVYASFKQDMDKMAKKMRKLEKEANSWKSRFEGCNKTLLDMIGEKTLRDKEFEVFTLKTQKLEKLCRALQEERKDLHQKLQGTQQSGAEVEVEVDVKQEEASTKEGVTPTETPLTKELASLKAQQARLQEIANTFVISHISEESGQDAVPNEHAKIQQAPENIPPTAPENTCPKAPENTPTTTHDSNLAESSTISPAPSETNIEEQRVSDMESVD</sequence>
<dbReference type="AlphaFoldDB" id="A0AAD7WJN7"/>
<feature type="compositionally biased region" description="Polar residues" evidence="3">
    <location>
        <begin position="135"/>
        <end position="146"/>
    </location>
</feature>
<reference evidence="4" key="1">
    <citation type="journal article" date="2023" name="Science">
        <title>Genome structures resolve the early diversification of teleost fishes.</title>
        <authorList>
            <person name="Parey E."/>
            <person name="Louis A."/>
            <person name="Montfort J."/>
            <person name="Bouchez O."/>
            <person name="Roques C."/>
            <person name="Iampietro C."/>
            <person name="Lluch J."/>
            <person name="Castinel A."/>
            <person name="Donnadieu C."/>
            <person name="Desvignes T."/>
            <person name="Floi Bucao C."/>
            <person name="Jouanno E."/>
            <person name="Wen M."/>
            <person name="Mejri S."/>
            <person name="Dirks R."/>
            <person name="Jansen H."/>
            <person name="Henkel C."/>
            <person name="Chen W.J."/>
            <person name="Zahm M."/>
            <person name="Cabau C."/>
            <person name="Klopp C."/>
            <person name="Thompson A.W."/>
            <person name="Robinson-Rechavi M."/>
            <person name="Braasch I."/>
            <person name="Lecointre G."/>
            <person name="Bobe J."/>
            <person name="Postlethwait J.H."/>
            <person name="Berthelot C."/>
            <person name="Roest Crollius H."/>
            <person name="Guiguen Y."/>
        </authorList>
    </citation>
    <scope>NUCLEOTIDE SEQUENCE</scope>
    <source>
        <strain evidence="4">NC1722</strain>
    </source>
</reference>
<dbReference type="Pfam" id="PF09728">
    <property type="entry name" value="Taxilin"/>
    <property type="match status" value="1"/>
</dbReference>